<dbReference type="OrthoDB" id="8537427at2"/>
<sequence>MALILYQRDDCHLCDEALAVLAAARLPEFESVFIDDDAALASRYGLRVPVLRDARRGSELDWPFDPAQVAAWLREVA</sequence>
<keyword evidence="2" id="KW-1185">Reference proteome</keyword>
<evidence type="ECO:0000313" key="1">
    <source>
        <dbReference type="EMBL" id="RMH88624.1"/>
    </source>
</evidence>
<dbReference type="RefSeq" id="WP_122102326.1">
    <property type="nucleotide sequence ID" value="NZ_RFLY01000019.1"/>
</dbReference>
<dbReference type="SUPFAM" id="SSF52833">
    <property type="entry name" value="Thioredoxin-like"/>
    <property type="match status" value="1"/>
</dbReference>
<protein>
    <submittedName>
        <fullName evidence="1">Glutaredoxin family protein</fullName>
    </submittedName>
</protein>
<dbReference type="InterPro" id="IPR008554">
    <property type="entry name" value="Glutaredoxin-like"/>
</dbReference>
<comment type="caution">
    <text evidence="1">The sequence shown here is derived from an EMBL/GenBank/DDBJ whole genome shotgun (WGS) entry which is preliminary data.</text>
</comment>
<reference evidence="1 2" key="1">
    <citation type="submission" date="2018-10" db="EMBL/GenBank/DDBJ databases">
        <title>Proposal of Lysobacter pythonis sp. nov. isolated from royal pythons (Python regius).</title>
        <authorList>
            <person name="Hans-Juergen B."/>
            <person name="Huptas C."/>
            <person name="Sandra B."/>
            <person name="Igor L."/>
            <person name="Joachim S."/>
            <person name="Siegfried S."/>
            <person name="Mareike W."/>
            <person name="Peter K."/>
        </authorList>
    </citation>
    <scope>NUCLEOTIDE SEQUENCE [LARGE SCALE GENOMIC DNA]</scope>
    <source>
        <strain evidence="1 2">4284/11</strain>
    </source>
</reference>
<name>A0A3M2HS57_9GAMM</name>
<dbReference type="EMBL" id="RFLY01000019">
    <property type="protein sequence ID" value="RMH88624.1"/>
    <property type="molecule type" value="Genomic_DNA"/>
</dbReference>
<dbReference type="AlphaFoldDB" id="A0A3M2HS57"/>
<dbReference type="Gene3D" id="3.40.30.10">
    <property type="entry name" value="Glutaredoxin"/>
    <property type="match status" value="1"/>
</dbReference>
<evidence type="ECO:0000313" key="2">
    <source>
        <dbReference type="Proteomes" id="UP000275012"/>
    </source>
</evidence>
<dbReference type="Pfam" id="PF05768">
    <property type="entry name" value="Glrx-like"/>
    <property type="match status" value="1"/>
</dbReference>
<dbReference type="InterPro" id="IPR036249">
    <property type="entry name" value="Thioredoxin-like_sf"/>
</dbReference>
<dbReference type="Proteomes" id="UP000275012">
    <property type="component" value="Unassembled WGS sequence"/>
</dbReference>
<proteinExistence type="predicted"/>
<organism evidence="1 2">
    <name type="scientific">Solilutibacter pythonis</name>
    <dbReference type="NCBI Taxonomy" id="2483112"/>
    <lineage>
        <taxon>Bacteria</taxon>
        <taxon>Pseudomonadati</taxon>
        <taxon>Pseudomonadota</taxon>
        <taxon>Gammaproteobacteria</taxon>
        <taxon>Lysobacterales</taxon>
        <taxon>Lysobacteraceae</taxon>
        <taxon>Solilutibacter</taxon>
    </lineage>
</organism>
<accession>A0A3M2HS57</accession>
<gene>
    <name evidence="1" type="ORF">EBB59_11675</name>
</gene>